<feature type="transmembrane region" description="Helical" evidence="3">
    <location>
        <begin position="1080"/>
        <end position="1102"/>
    </location>
</feature>
<organism evidence="5 6">
    <name type="scientific">Bombiscardovia coagulans</name>
    <dbReference type="NCBI Taxonomy" id="686666"/>
    <lineage>
        <taxon>Bacteria</taxon>
        <taxon>Bacillati</taxon>
        <taxon>Actinomycetota</taxon>
        <taxon>Actinomycetes</taxon>
        <taxon>Bifidobacteriales</taxon>
        <taxon>Bifidobacteriaceae</taxon>
        <taxon>Bombiscardovia</taxon>
    </lineage>
</organism>
<feature type="domain" description="RCC1-like" evidence="4">
    <location>
        <begin position="622"/>
        <end position="908"/>
    </location>
</feature>
<dbReference type="PANTHER" id="PTHR22870">
    <property type="entry name" value="REGULATOR OF CHROMOSOME CONDENSATION"/>
    <property type="match status" value="1"/>
</dbReference>
<comment type="caution">
    <text evidence="5">The sequence shown here is derived from an EMBL/GenBank/DDBJ whole genome shotgun (WGS) entry which is preliminary data.</text>
</comment>
<dbReference type="EMBL" id="MWWS01000004">
    <property type="protein sequence ID" value="OZG50099.1"/>
    <property type="molecule type" value="Genomic_DNA"/>
</dbReference>
<proteinExistence type="predicted"/>
<keyword evidence="6" id="KW-1185">Reference proteome</keyword>
<dbReference type="PANTHER" id="PTHR22870:SF408">
    <property type="entry name" value="OS09G0560450 PROTEIN"/>
    <property type="match status" value="1"/>
</dbReference>
<evidence type="ECO:0000313" key="5">
    <source>
        <dbReference type="EMBL" id="OZG50099.1"/>
    </source>
</evidence>
<dbReference type="SUPFAM" id="SSF50985">
    <property type="entry name" value="RCC1/BLIP-II"/>
    <property type="match status" value="3"/>
</dbReference>
<dbReference type="InterPro" id="IPR000408">
    <property type="entry name" value="Reg_chr_condens"/>
</dbReference>
<name>A0A261ETB4_9BIFI</name>
<dbReference type="AlphaFoldDB" id="A0A261ETB4"/>
<reference evidence="5 6" key="1">
    <citation type="journal article" date="2017" name="BMC Genomics">
        <title>Comparative genomic and phylogenomic analyses of the Bifidobacteriaceae family.</title>
        <authorList>
            <person name="Lugli G.A."/>
            <person name="Milani C."/>
            <person name="Turroni F."/>
            <person name="Duranti S."/>
            <person name="Mancabelli L."/>
            <person name="Mangifesta M."/>
            <person name="Ferrario C."/>
            <person name="Modesto M."/>
            <person name="Mattarelli P."/>
            <person name="Jiri K."/>
            <person name="van Sinderen D."/>
            <person name="Ventura M."/>
        </authorList>
    </citation>
    <scope>NUCLEOTIDE SEQUENCE [LARGE SCALE GENOMIC DNA]</scope>
    <source>
        <strain evidence="5 6">DSM 22924</strain>
    </source>
</reference>
<keyword evidence="3" id="KW-1133">Transmembrane helix</keyword>
<accession>A0A261ETB4</accession>
<keyword evidence="3" id="KW-0472">Membrane</keyword>
<evidence type="ECO:0000256" key="3">
    <source>
        <dbReference type="SAM" id="Phobius"/>
    </source>
</evidence>
<keyword evidence="1" id="KW-0677">Repeat</keyword>
<dbReference type="PRINTS" id="PR00633">
    <property type="entry name" value="RCCNDNSATION"/>
</dbReference>
<feature type="domain" description="RCC1-like" evidence="4">
    <location>
        <begin position="84"/>
        <end position="402"/>
    </location>
</feature>
<dbReference type="InterPro" id="IPR051210">
    <property type="entry name" value="Ub_ligase/GEF_domain"/>
</dbReference>
<dbReference type="Gene3D" id="2.130.10.30">
    <property type="entry name" value="Regulator of chromosome condensation 1/beta-lactamase-inhibitor protein II"/>
    <property type="match status" value="4"/>
</dbReference>
<dbReference type="PROSITE" id="PS50012">
    <property type="entry name" value="RCC1_3"/>
    <property type="match status" value="9"/>
</dbReference>
<evidence type="ECO:0000256" key="2">
    <source>
        <dbReference type="SAM" id="MobiDB-lite"/>
    </source>
</evidence>
<dbReference type="Pfam" id="PF00415">
    <property type="entry name" value="RCC1"/>
    <property type="match status" value="1"/>
</dbReference>
<keyword evidence="3" id="KW-0812">Transmembrane</keyword>
<dbReference type="OrthoDB" id="904022at2"/>
<protein>
    <submittedName>
        <fullName evidence="5">Regulator of chromosome condensation (RCC1) repeat</fullName>
    </submittedName>
</protein>
<evidence type="ECO:0000259" key="4">
    <source>
        <dbReference type="Pfam" id="PF25390"/>
    </source>
</evidence>
<dbReference type="Pfam" id="PF25390">
    <property type="entry name" value="WD40_RLD"/>
    <property type="match status" value="2"/>
</dbReference>
<dbReference type="PROSITE" id="PS00626">
    <property type="entry name" value="RCC1_2"/>
    <property type="match status" value="5"/>
</dbReference>
<dbReference type="RefSeq" id="WP_094722628.1">
    <property type="nucleotide sequence ID" value="NZ_MWWS01000004.1"/>
</dbReference>
<dbReference type="Proteomes" id="UP000216004">
    <property type="component" value="Unassembled WGS sequence"/>
</dbReference>
<dbReference type="InterPro" id="IPR058923">
    <property type="entry name" value="RCC1-like_dom"/>
</dbReference>
<sequence>MHSKRSATAIFISMLVLAIVIGSLTFLSPTNAKPLQQAPSHFSAFSTVNSSQTIEGFTLSPTQGPANKEATASLTPPESKVLIFSQISAGRDFNLGLSVDGYVYAWGHNYDGQFGNGTVNADSMFPVRVKTPESVRITQISAGYQHGLAIGDDGNVYTWGKNSFGQLGDGTTSNQIEPVLVQKPKGVQFTQISAGDYHSLAIGNDKHAYAWGLDMGQLGIPNGNSEKVVPIPTRVDQTLLDSTPGSEYISVSAGSLHSFALGSDGHSYAWGSNSYGQLGVDSTSTKIILPERVRIPHGIYFTQISAGRLHSLALGSDGHAYAWGRNNAGQVGDGTADNKKVPTRVGETDNSRTTYISAGNNVSLAINDSGHAYAWGTPNWNLGDSAESKSSKLPLRIDEARLNSRQDRKYDRGISAGAWGNCIILDNAGHAYSWGNRIQDSNRSIPQEVSTYKYEIRSVKFDTQAVQDKSIDQSSGKWNMQVPLHKAAIVDVQAQYDVIIKSAQDYDISIKNDSITFRYEYKDGFTVHFDLGGAPGTPPPDQYVDAGGMQHIQLPDMPVWTKHWFNGWVQDNGKFWDFNKPVTDSFTLTAQWEPYKFKLTPEAGPTVGGNTVVITPPDSPKGIHYLQLAGGQRHSVALGSDGHIYTWGNNSFGQLGNGTQVDSKVPVRVKAPKGVLFTKISVGDSHNLALGNDGHTYAWGWNSFGQIGDGSTTHKNALVRVKVPEGVRFTQIHAASYHSIALGSDGKAYTWGQNSFGQLGDGKDHNSEPSTPKNPLPAPAKTPDDVQITNVSAGMTHSVATSSDGHIYHWGNWLCLTGVITDDDKSQCSKFPTSTPSRIVENLPAGVQVIQLKSGMRVDIALCDDGHTYAWGKNYNGEFANGTRNIHSITNPVRVGQPDGVHFATISDIAGGQVLALGDDGHTYAWGRNVEGQLGSSNKEYVVSPVRFKTPDGLHFTSIGTGNSHTLAFGSNGHAYALGSNSHRQIGNSDIGKQAKEIVEVNPLKISLNGMRFDKIAVATKPKRDDTEEVWKVTAPAHDSGKVQTTIQWTLGGAEQEDYELPYFYYFVLPDAGAIPFQKLYGGTLALLSVIAALTWASYGTIRNYRTKGRHKRNISTT</sequence>
<feature type="region of interest" description="Disordered" evidence="2">
    <location>
        <begin position="753"/>
        <end position="784"/>
    </location>
</feature>
<evidence type="ECO:0000256" key="1">
    <source>
        <dbReference type="ARBA" id="ARBA00022737"/>
    </source>
</evidence>
<dbReference type="InterPro" id="IPR009091">
    <property type="entry name" value="RCC1/BLIP-II"/>
</dbReference>
<evidence type="ECO:0000313" key="6">
    <source>
        <dbReference type="Proteomes" id="UP000216004"/>
    </source>
</evidence>
<gene>
    <name evidence="5" type="ORF">BOCO_0616</name>
</gene>